<feature type="transmembrane region" description="Helical" evidence="2">
    <location>
        <begin position="877"/>
        <end position="900"/>
    </location>
</feature>
<keyword evidence="6" id="KW-1185">Reference proteome</keyword>
<dbReference type="SUPFAM" id="SSF53448">
    <property type="entry name" value="Nucleotide-diphospho-sugar transferases"/>
    <property type="match status" value="1"/>
</dbReference>
<evidence type="ECO:0008006" key="7">
    <source>
        <dbReference type="Google" id="ProtNLM"/>
    </source>
</evidence>
<evidence type="ECO:0000313" key="6">
    <source>
        <dbReference type="Proteomes" id="UP001437256"/>
    </source>
</evidence>
<gene>
    <name evidence="5" type="ORF">AAF712_014121</name>
</gene>
<feature type="region of interest" description="Disordered" evidence="1">
    <location>
        <begin position="572"/>
        <end position="606"/>
    </location>
</feature>
<feature type="region of interest" description="Disordered" evidence="1">
    <location>
        <begin position="177"/>
        <end position="213"/>
    </location>
</feature>
<protein>
    <recommendedName>
        <fullName evidence="7">Glycosyltransferase 2-like domain-containing protein</fullName>
    </recommendedName>
</protein>
<feature type="transmembrane region" description="Helical" evidence="2">
    <location>
        <begin position="912"/>
        <end position="931"/>
    </location>
</feature>
<keyword evidence="2" id="KW-0812">Transmembrane</keyword>
<dbReference type="PANTHER" id="PTHR35408">
    <property type="entry name" value="CHROMOSOME 15, WHOLE GENOME SHOTGUN SEQUENCE"/>
    <property type="match status" value="1"/>
</dbReference>
<keyword evidence="2" id="KW-1133">Transmembrane helix</keyword>
<evidence type="ECO:0000256" key="2">
    <source>
        <dbReference type="SAM" id="Phobius"/>
    </source>
</evidence>
<evidence type="ECO:0000256" key="1">
    <source>
        <dbReference type="SAM" id="MobiDB-lite"/>
    </source>
</evidence>
<dbReference type="Pfam" id="PF13632">
    <property type="entry name" value="Glyco_trans_2_3"/>
    <property type="match status" value="1"/>
</dbReference>
<dbReference type="InterPro" id="IPR029044">
    <property type="entry name" value="Nucleotide-diphossugar_trans"/>
</dbReference>
<sequence>MDYDRWDAVLHHIFKQTQGDAWFRPQEDNLTSGVAVRINDDNPPEFRVFPYENASLEPFEAGVRLLNPVVAVKIRSAAVHAALAQVDSSETSLYIDANTCIQVLDTMMDLGSADKEQRAAFIRDERVLIVWASALDNIIPTCQDFDERLIKLLWRSRPVASNVSSFTSSAPNSIIGHSSPSSSLVNRPLQPEVASTPSSELAPAIGSTPKTAKKRTWYGKTVTVTKPSSPDSPSPRPTLVYAPIYNGLAAGLAFLFIGNGVRVLLWEFFMDGSFIRFALAAVLPLLYCVSLFFTLQILQNVTMAVGPIAHYHRNSKYYSAVAPPPIPATSSPNAQLKEPLPHITIQMPVYKESLETVLKPSIASLKVAMRTYALQGGTSSLFVFDDGLRAGMSVSDRNDRIRFYRDEGIGWCARPREGCPSESAASGDDPSDAEKGMFRKNSSAKGKGKGKAKEETFHRAGRFKKASNMNYGLSLTLCLERWLEVLLRERDEAKRTTAYPAPSLQQLVGEEQRMTEIGLAPTSPTATFNRKSVLSSYGMQYLNRDGDEMAWESSDSSPGGTPVIQQSAILSPMPRTPSAPLLSSSESPTPRTSTPSTESSTPTPHDDLEEQALQLALEDMYAQSGGKWKPWAANARAMRVGEIVLLVDSDTEVPEDCLRDAAREMHHSPSLAIIQHESDVMQVAHHYFENGIAYFTRRVNKCIGIACANGEVAPFVGHNAFLRWRAVQDAAFAAEKKKKKKEPEQEKMAQGSEMKIKIWSEWNVSEDFDMALRLLKKGYTIRWATYSNGGFKEGVSLTVDDELNRWQKYAYGCNEYVFTLISKPDDRQLTRVVVIIRLLFNPLIQWVYKGPISPQIRNFVWSNAPLHYKFSVMAYMFSYYGIACSILITLINYVFLGFQFPVDGFYMHSFEIWLAVTVVFTGSGSLAFTLVEYRLGHKKLISALLENLMWIPFFFFFFGGLSIPVSQAILAHLFSVNITWSATKKEVERSNFFKEIPKIVKR</sequence>
<feature type="domain" description="DUF7928" evidence="4">
    <location>
        <begin position="4"/>
        <end position="161"/>
    </location>
</feature>
<name>A0ABR2ZD56_9AGAR</name>
<feature type="domain" description="Glycosyltransferase 2-like" evidence="3">
    <location>
        <begin position="643"/>
        <end position="894"/>
    </location>
</feature>
<feature type="compositionally biased region" description="Low complexity" evidence="1">
    <location>
        <begin position="576"/>
        <end position="603"/>
    </location>
</feature>
<dbReference type="InterPro" id="IPR057688">
    <property type="entry name" value="DUF7928"/>
</dbReference>
<dbReference type="Gene3D" id="3.90.550.10">
    <property type="entry name" value="Spore Coat Polysaccharide Biosynthesis Protein SpsA, Chain A"/>
    <property type="match status" value="1"/>
</dbReference>
<keyword evidence="2" id="KW-0472">Membrane</keyword>
<evidence type="ECO:0000259" key="4">
    <source>
        <dbReference type="Pfam" id="PF25550"/>
    </source>
</evidence>
<proteinExistence type="predicted"/>
<accession>A0ABR2ZD56</accession>
<dbReference type="Pfam" id="PF25550">
    <property type="entry name" value="DUF7928"/>
    <property type="match status" value="1"/>
</dbReference>
<comment type="caution">
    <text evidence="5">The sequence shown here is derived from an EMBL/GenBank/DDBJ whole genome shotgun (WGS) entry which is preliminary data.</text>
</comment>
<organism evidence="5 6">
    <name type="scientific">Marasmius tenuissimus</name>
    <dbReference type="NCBI Taxonomy" id="585030"/>
    <lineage>
        <taxon>Eukaryota</taxon>
        <taxon>Fungi</taxon>
        <taxon>Dikarya</taxon>
        <taxon>Basidiomycota</taxon>
        <taxon>Agaricomycotina</taxon>
        <taxon>Agaricomycetes</taxon>
        <taxon>Agaricomycetidae</taxon>
        <taxon>Agaricales</taxon>
        <taxon>Marasmiineae</taxon>
        <taxon>Marasmiaceae</taxon>
        <taxon>Marasmius</taxon>
    </lineage>
</organism>
<evidence type="ECO:0000313" key="5">
    <source>
        <dbReference type="EMBL" id="KAL0059149.1"/>
    </source>
</evidence>
<feature type="transmembrane region" description="Helical" evidence="2">
    <location>
        <begin position="277"/>
        <end position="298"/>
    </location>
</feature>
<feature type="transmembrane region" description="Helical" evidence="2">
    <location>
        <begin position="244"/>
        <end position="265"/>
    </location>
</feature>
<reference evidence="5 6" key="1">
    <citation type="submission" date="2024-05" db="EMBL/GenBank/DDBJ databases">
        <title>A draft genome resource for the thread blight pathogen Marasmius tenuissimus strain MS-2.</title>
        <authorList>
            <person name="Yulfo-Soto G.E."/>
            <person name="Baruah I.K."/>
            <person name="Amoako-Attah I."/>
            <person name="Bukari Y."/>
            <person name="Meinhardt L.W."/>
            <person name="Bailey B.A."/>
            <person name="Cohen S.P."/>
        </authorList>
    </citation>
    <scope>NUCLEOTIDE SEQUENCE [LARGE SCALE GENOMIC DNA]</scope>
    <source>
        <strain evidence="5 6">MS-2</strain>
    </source>
</reference>
<dbReference type="PANTHER" id="PTHR35408:SF3">
    <property type="entry name" value="GLYCOSYLTRANSFERASE 2-LIKE DOMAIN-CONTAINING PROTEIN"/>
    <property type="match status" value="1"/>
</dbReference>
<evidence type="ECO:0000259" key="3">
    <source>
        <dbReference type="Pfam" id="PF13632"/>
    </source>
</evidence>
<dbReference type="InterPro" id="IPR001173">
    <property type="entry name" value="Glyco_trans_2-like"/>
</dbReference>
<dbReference type="EMBL" id="JBBXMP010000246">
    <property type="protein sequence ID" value="KAL0059149.1"/>
    <property type="molecule type" value="Genomic_DNA"/>
</dbReference>
<feature type="transmembrane region" description="Helical" evidence="2">
    <location>
        <begin position="951"/>
        <end position="974"/>
    </location>
</feature>
<dbReference type="Proteomes" id="UP001437256">
    <property type="component" value="Unassembled WGS sequence"/>
</dbReference>
<feature type="region of interest" description="Disordered" evidence="1">
    <location>
        <begin position="415"/>
        <end position="455"/>
    </location>
</feature>